<feature type="signal peptide" evidence="1">
    <location>
        <begin position="1"/>
        <end position="21"/>
    </location>
</feature>
<dbReference type="OrthoDB" id="5779783at2759"/>
<gene>
    <name evidence="3" type="ORF">BXYJ_LOCUS14515</name>
</gene>
<keyword evidence="4" id="KW-1185">Reference proteome</keyword>
<dbReference type="InterPro" id="IPR005069">
    <property type="entry name" value="Nucl-diP-sugar_transferase"/>
</dbReference>
<protein>
    <submittedName>
        <fullName evidence="3">(pine wood nematode) hypothetical protein</fullName>
    </submittedName>
</protein>
<organism evidence="3 4">
    <name type="scientific">Bursaphelenchus xylophilus</name>
    <name type="common">Pinewood nematode worm</name>
    <name type="synonym">Aphelenchoides xylophilus</name>
    <dbReference type="NCBI Taxonomy" id="6326"/>
    <lineage>
        <taxon>Eukaryota</taxon>
        <taxon>Metazoa</taxon>
        <taxon>Ecdysozoa</taxon>
        <taxon>Nematoda</taxon>
        <taxon>Chromadorea</taxon>
        <taxon>Rhabditida</taxon>
        <taxon>Tylenchina</taxon>
        <taxon>Tylenchomorpha</taxon>
        <taxon>Aphelenchoidea</taxon>
        <taxon>Aphelenchoididae</taxon>
        <taxon>Bursaphelenchus</taxon>
    </lineage>
</organism>
<dbReference type="AlphaFoldDB" id="A0A7I8X196"/>
<dbReference type="PANTHER" id="PTHR31967">
    <property type="entry name" value="GROUNDHOG (HEDGEHOG-LIKE FAMILY)-RELATED"/>
    <property type="match status" value="1"/>
</dbReference>
<feature type="domain" description="Nucleotide-diphospho-sugar transferase" evidence="2">
    <location>
        <begin position="90"/>
        <end position="287"/>
    </location>
</feature>
<reference evidence="3" key="1">
    <citation type="submission" date="2020-09" db="EMBL/GenBank/DDBJ databases">
        <authorList>
            <person name="Kikuchi T."/>
        </authorList>
    </citation>
    <scope>NUCLEOTIDE SEQUENCE</scope>
    <source>
        <strain evidence="3">Ka4C1</strain>
    </source>
</reference>
<feature type="chain" id="PRO_5035384956" evidence="1">
    <location>
        <begin position="22"/>
        <end position="372"/>
    </location>
</feature>
<dbReference type="PANTHER" id="PTHR31967:SF9">
    <property type="entry name" value="NUCLEOTIDE-DIPHOSPHO-SUGAR TRANSFERASE DOMAIN-CONTAINING PROTEIN"/>
    <property type="match status" value="1"/>
</dbReference>
<name>A0A7I8X196_BURXY</name>
<evidence type="ECO:0000313" key="4">
    <source>
        <dbReference type="Proteomes" id="UP000659654"/>
    </source>
</evidence>
<dbReference type="EMBL" id="CAJFCV020000006">
    <property type="protein sequence ID" value="CAG9130202.1"/>
    <property type="molecule type" value="Genomic_DNA"/>
</dbReference>
<sequence>MFKSNYIRHLLGITLLSLVMRKIFLGHEAMVTVTECKNQISTEAMVNNTIFASKVMSLSEAEPTLVLILNQHALNMTLNWLCNTVDMPSVHKRALIVTLDEESDNKLAQLWPDVKRLLWPVACLSEPFNYGDGKYQLFYLFRSNLAGAFLHFGKSFWMIQQDTFWRQSLLELPSDFTNSSYDIIFDRAAETKGSLIAGGYYLANPTPGTRKFFKKLSTDLEWWYVPDNTYMTSLCSMENLAKCGQLPFSTVTNWIWLHEPSRFKGIEVPWLVQFDGDTKLGGKLAKMRSLGFYFLKEDGITCNPYSVIRAQRRVIKWSGVSGSLDANGLRSYSHWQFGLYQAIIDVFYQFSWTEKLLHHVIFPYAHYFMITL</sequence>
<dbReference type="Pfam" id="PF03407">
    <property type="entry name" value="Nucleotid_trans"/>
    <property type="match status" value="1"/>
</dbReference>
<dbReference type="Proteomes" id="UP000582659">
    <property type="component" value="Unassembled WGS sequence"/>
</dbReference>
<proteinExistence type="predicted"/>
<evidence type="ECO:0000313" key="3">
    <source>
        <dbReference type="EMBL" id="CAD5234424.1"/>
    </source>
</evidence>
<dbReference type="Proteomes" id="UP000659654">
    <property type="component" value="Unassembled WGS sequence"/>
</dbReference>
<evidence type="ECO:0000256" key="1">
    <source>
        <dbReference type="SAM" id="SignalP"/>
    </source>
</evidence>
<evidence type="ECO:0000259" key="2">
    <source>
        <dbReference type="Pfam" id="PF03407"/>
    </source>
</evidence>
<accession>A0A7I8X196</accession>
<comment type="caution">
    <text evidence="3">The sequence shown here is derived from an EMBL/GenBank/DDBJ whole genome shotgun (WGS) entry which is preliminary data.</text>
</comment>
<dbReference type="EMBL" id="CAJFDI010000006">
    <property type="protein sequence ID" value="CAD5234424.1"/>
    <property type="molecule type" value="Genomic_DNA"/>
</dbReference>
<keyword evidence="1" id="KW-0732">Signal</keyword>